<name>A0A4Y2C939_ARAVE</name>
<evidence type="ECO:0000313" key="6">
    <source>
        <dbReference type="EMBL" id="GBL99844.1"/>
    </source>
</evidence>
<protein>
    <recommendedName>
        <fullName evidence="5">Granulins domain-containing protein</fullName>
    </recommendedName>
</protein>
<dbReference type="AlphaFoldDB" id="A0A4Y2C939"/>
<dbReference type="InterPro" id="IPR039036">
    <property type="entry name" value="Granulin_fam"/>
</dbReference>
<evidence type="ECO:0000313" key="7">
    <source>
        <dbReference type="Proteomes" id="UP000499080"/>
    </source>
</evidence>
<evidence type="ECO:0000256" key="3">
    <source>
        <dbReference type="ARBA" id="ARBA00022525"/>
    </source>
</evidence>
<dbReference type="PANTHER" id="PTHR12274">
    <property type="entry name" value="GRANULIN"/>
    <property type="match status" value="1"/>
</dbReference>
<evidence type="ECO:0000256" key="1">
    <source>
        <dbReference type="ARBA" id="ARBA00004613"/>
    </source>
</evidence>
<dbReference type="PROSITE" id="PS00799">
    <property type="entry name" value="GRANULINS"/>
    <property type="match status" value="1"/>
</dbReference>
<dbReference type="InterPro" id="IPR000118">
    <property type="entry name" value="Granulin"/>
</dbReference>
<keyword evidence="4" id="KW-1015">Disulfide bond</keyword>
<dbReference type="InterPro" id="IPR037277">
    <property type="entry name" value="Granulin_sf"/>
</dbReference>
<accession>A0A4Y2C939</accession>
<comment type="similarity">
    <text evidence="2">Belongs to the granulin family.</text>
</comment>
<comment type="caution">
    <text evidence="6">The sequence shown here is derived from an EMBL/GenBank/DDBJ whole genome shotgun (WGS) entry which is preliminary data.</text>
</comment>
<reference evidence="6 7" key="1">
    <citation type="journal article" date="2019" name="Sci. Rep.">
        <title>Orb-weaving spider Araneus ventricosus genome elucidates the spidroin gene catalogue.</title>
        <authorList>
            <person name="Kono N."/>
            <person name="Nakamura H."/>
            <person name="Ohtoshi R."/>
            <person name="Moran D.A.P."/>
            <person name="Shinohara A."/>
            <person name="Yoshida Y."/>
            <person name="Fujiwara M."/>
            <person name="Mori M."/>
            <person name="Tomita M."/>
            <person name="Arakawa K."/>
        </authorList>
    </citation>
    <scope>NUCLEOTIDE SEQUENCE [LARGE SCALE GENOMIC DNA]</scope>
</reference>
<dbReference type="SMART" id="SM00277">
    <property type="entry name" value="GRAN"/>
    <property type="match status" value="1"/>
</dbReference>
<evidence type="ECO:0000259" key="5">
    <source>
        <dbReference type="PROSITE" id="PS00799"/>
    </source>
</evidence>
<gene>
    <name evidence="6" type="ORF">AVEN_162845_1</name>
</gene>
<feature type="domain" description="Granulins" evidence="5">
    <location>
        <begin position="74"/>
        <end position="87"/>
    </location>
</feature>
<dbReference type="GO" id="GO:0005576">
    <property type="term" value="C:extracellular region"/>
    <property type="evidence" value="ECO:0007669"/>
    <property type="project" value="UniProtKB-SubCell"/>
</dbReference>
<evidence type="ECO:0000256" key="2">
    <source>
        <dbReference type="ARBA" id="ARBA00010093"/>
    </source>
</evidence>
<dbReference type="Proteomes" id="UP000499080">
    <property type="component" value="Unassembled WGS sequence"/>
</dbReference>
<dbReference type="EMBL" id="BGPR01000151">
    <property type="protein sequence ID" value="GBL99844.1"/>
    <property type="molecule type" value="Genomic_DNA"/>
</dbReference>
<sequence length="116" mass="12911">MHCEPLRYCKQGPRNVTSFLQIPAEKIPPTVENVKESSVICPGGQYRCPLGYYTCCKLPSKGYSCCPFVRANCCIDGLHCCPEHMHCENPRHCNRGPRNFTSLLQIPAAPTVANVN</sequence>
<keyword evidence="7" id="KW-1185">Reference proteome</keyword>
<keyword evidence="3" id="KW-0964">Secreted</keyword>
<dbReference type="Pfam" id="PF00396">
    <property type="entry name" value="Granulin"/>
    <property type="match status" value="1"/>
</dbReference>
<dbReference type="PANTHER" id="PTHR12274:SF3">
    <property type="entry name" value="PROGRANULIN"/>
    <property type="match status" value="1"/>
</dbReference>
<dbReference type="Gene3D" id="2.10.25.160">
    <property type="entry name" value="Granulin"/>
    <property type="match status" value="1"/>
</dbReference>
<dbReference type="OrthoDB" id="5854875at2759"/>
<organism evidence="6 7">
    <name type="scientific">Araneus ventricosus</name>
    <name type="common">Orbweaver spider</name>
    <name type="synonym">Epeira ventricosa</name>
    <dbReference type="NCBI Taxonomy" id="182803"/>
    <lineage>
        <taxon>Eukaryota</taxon>
        <taxon>Metazoa</taxon>
        <taxon>Ecdysozoa</taxon>
        <taxon>Arthropoda</taxon>
        <taxon>Chelicerata</taxon>
        <taxon>Arachnida</taxon>
        <taxon>Araneae</taxon>
        <taxon>Araneomorphae</taxon>
        <taxon>Entelegynae</taxon>
        <taxon>Araneoidea</taxon>
        <taxon>Araneidae</taxon>
        <taxon>Araneus</taxon>
    </lineage>
</organism>
<proteinExistence type="inferred from homology"/>
<comment type="subcellular location">
    <subcellularLocation>
        <location evidence="1">Secreted</location>
    </subcellularLocation>
</comment>
<evidence type="ECO:0000256" key="4">
    <source>
        <dbReference type="ARBA" id="ARBA00023157"/>
    </source>
</evidence>